<dbReference type="AlphaFoldDB" id="A0A7C8MXK4"/>
<sequence>MITATEFGCKDLQNLRFPKWNAENGKLQGGGSSTYAHVMSKLHHLVRATSASKNTVCLGHMRQLEPGAAVGREFMSPASYVRLAQPTSIPNSKPGRMPY</sequence>
<comment type="caution">
    <text evidence="1">The sequence shown here is derived from an EMBL/GenBank/DDBJ whole genome shotgun (WGS) entry which is preliminary data.</text>
</comment>
<protein>
    <submittedName>
        <fullName evidence="1">Uncharacterized protein</fullName>
    </submittedName>
</protein>
<name>A0A7C8MXK4_ORBOL</name>
<gene>
    <name evidence="1" type="ORF">TWF102_003825</name>
</gene>
<evidence type="ECO:0000313" key="2">
    <source>
        <dbReference type="Proteomes" id="UP000475325"/>
    </source>
</evidence>
<organism evidence="1 2">
    <name type="scientific">Orbilia oligospora</name>
    <name type="common">Nematode-trapping fungus</name>
    <name type="synonym">Arthrobotrys oligospora</name>
    <dbReference type="NCBI Taxonomy" id="2813651"/>
    <lineage>
        <taxon>Eukaryota</taxon>
        <taxon>Fungi</taxon>
        <taxon>Dikarya</taxon>
        <taxon>Ascomycota</taxon>
        <taxon>Pezizomycotina</taxon>
        <taxon>Orbiliomycetes</taxon>
        <taxon>Orbiliales</taxon>
        <taxon>Orbiliaceae</taxon>
        <taxon>Orbilia</taxon>
    </lineage>
</organism>
<evidence type="ECO:0000313" key="1">
    <source>
        <dbReference type="EMBL" id="KAF3078092.1"/>
    </source>
</evidence>
<proteinExistence type="predicted"/>
<dbReference type="EMBL" id="WIQW01000185">
    <property type="protein sequence ID" value="KAF3078092.1"/>
    <property type="molecule type" value="Genomic_DNA"/>
</dbReference>
<reference evidence="1 2" key="1">
    <citation type="submission" date="2019-06" db="EMBL/GenBank/DDBJ databases">
        <authorList>
            <person name="Palmer J.M."/>
        </authorList>
    </citation>
    <scope>NUCLEOTIDE SEQUENCE [LARGE SCALE GENOMIC DNA]</scope>
    <source>
        <strain evidence="1 2">TWF102</strain>
    </source>
</reference>
<accession>A0A7C8MXK4</accession>
<dbReference type="Proteomes" id="UP000475325">
    <property type="component" value="Unassembled WGS sequence"/>
</dbReference>